<evidence type="ECO:0000256" key="3">
    <source>
        <dbReference type="RuleBase" id="RU000363"/>
    </source>
</evidence>
<comment type="similarity">
    <text evidence="1 3">Belongs to the short-chain dehydrogenases/reductases (SDR) family.</text>
</comment>
<name>A0ABS1W0M9_9ACTN</name>
<dbReference type="Gene3D" id="3.40.50.720">
    <property type="entry name" value="NAD(P)-binding Rossmann-like Domain"/>
    <property type="match status" value="1"/>
</dbReference>
<dbReference type="InterPro" id="IPR051911">
    <property type="entry name" value="SDR_oxidoreductase"/>
</dbReference>
<dbReference type="InterPro" id="IPR036291">
    <property type="entry name" value="NAD(P)-bd_dom_sf"/>
</dbReference>
<comment type="caution">
    <text evidence="4">The sequence shown here is derived from an EMBL/GenBank/DDBJ whole genome shotgun (WGS) entry which is preliminary data.</text>
</comment>
<dbReference type="InterPro" id="IPR002347">
    <property type="entry name" value="SDR_fam"/>
</dbReference>
<keyword evidence="5" id="KW-1185">Reference proteome</keyword>
<sequence length="273" mass="29027">MTQTVLITGTSSGLGRATAELFQAKGWNVVATMRHPEAETELTRLGNTLVTRLDVEDPASITAAVQAGRDRFGRLDALVNNAGYGAYGPLESTPMAKIRRQFEVNVFGLLATTQAVLPHFREQRSGVIVNISSIGGRMAFPLGTLYHGAKFAVEGLSESLAYEMAPLGVRVKLVEPGGIRTDFGGRSLDFSNEPPIADYQPTVGRVLDVLGPLTAEGSAPSDIAEVVFTAVNDDSSRLRYEAGADAVQVLAARRATDDAAFLAGIRSQFSLDA</sequence>
<dbReference type="Pfam" id="PF00106">
    <property type="entry name" value="adh_short"/>
    <property type="match status" value="1"/>
</dbReference>
<dbReference type="PRINTS" id="PR00081">
    <property type="entry name" value="GDHRDH"/>
</dbReference>
<dbReference type="CDD" id="cd05374">
    <property type="entry name" value="17beta-HSD-like_SDR_c"/>
    <property type="match status" value="1"/>
</dbReference>
<dbReference type="PANTHER" id="PTHR43976">
    <property type="entry name" value="SHORT CHAIN DEHYDROGENASE"/>
    <property type="match status" value="1"/>
</dbReference>
<keyword evidence="2" id="KW-0560">Oxidoreductase</keyword>
<dbReference type="PRINTS" id="PR00080">
    <property type="entry name" value="SDRFAMILY"/>
</dbReference>
<protein>
    <submittedName>
        <fullName evidence="4">SDR family oxidoreductase</fullName>
    </submittedName>
</protein>
<evidence type="ECO:0000256" key="1">
    <source>
        <dbReference type="ARBA" id="ARBA00006484"/>
    </source>
</evidence>
<accession>A0ABS1W0M9</accession>
<dbReference type="SUPFAM" id="SSF51735">
    <property type="entry name" value="NAD(P)-binding Rossmann-fold domains"/>
    <property type="match status" value="1"/>
</dbReference>
<evidence type="ECO:0000256" key="2">
    <source>
        <dbReference type="ARBA" id="ARBA00023002"/>
    </source>
</evidence>
<organism evidence="4 5">
    <name type="scientific">Paractinoplanes lichenicola</name>
    <dbReference type="NCBI Taxonomy" id="2802976"/>
    <lineage>
        <taxon>Bacteria</taxon>
        <taxon>Bacillati</taxon>
        <taxon>Actinomycetota</taxon>
        <taxon>Actinomycetes</taxon>
        <taxon>Micromonosporales</taxon>
        <taxon>Micromonosporaceae</taxon>
        <taxon>Paractinoplanes</taxon>
    </lineage>
</organism>
<dbReference type="EMBL" id="JAENHO010000013">
    <property type="protein sequence ID" value="MBL7260295.1"/>
    <property type="molecule type" value="Genomic_DNA"/>
</dbReference>
<reference evidence="4 5" key="1">
    <citation type="submission" date="2021-01" db="EMBL/GenBank/DDBJ databases">
        <title>Actinoplanes sp. nov. LDG1-01 isolated from lichen.</title>
        <authorList>
            <person name="Saeng-In P."/>
            <person name="Phongsopitanun W."/>
            <person name="Kanchanasin P."/>
            <person name="Yuki M."/>
            <person name="Kudo T."/>
            <person name="Ohkuma M."/>
            <person name="Tanasupawat S."/>
        </authorList>
    </citation>
    <scope>NUCLEOTIDE SEQUENCE [LARGE SCALE GENOMIC DNA]</scope>
    <source>
        <strain evidence="4 5">LDG1-01</strain>
    </source>
</reference>
<gene>
    <name evidence="4" type="ORF">JKJ07_38955</name>
</gene>
<dbReference type="RefSeq" id="WP_202997021.1">
    <property type="nucleotide sequence ID" value="NZ_JAENHO010000013.1"/>
</dbReference>
<dbReference type="Proteomes" id="UP000598996">
    <property type="component" value="Unassembled WGS sequence"/>
</dbReference>
<evidence type="ECO:0000313" key="5">
    <source>
        <dbReference type="Proteomes" id="UP000598996"/>
    </source>
</evidence>
<evidence type="ECO:0000313" key="4">
    <source>
        <dbReference type="EMBL" id="MBL7260295.1"/>
    </source>
</evidence>
<dbReference type="PANTHER" id="PTHR43976:SF16">
    <property type="entry name" value="SHORT-CHAIN DEHYDROGENASE_REDUCTASE FAMILY PROTEIN"/>
    <property type="match status" value="1"/>
</dbReference>
<proteinExistence type="inferred from homology"/>